<dbReference type="InterPro" id="IPR037278">
    <property type="entry name" value="ARFGAP/RecO"/>
</dbReference>
<evidence type="ECO:0000313" key="9">
    <source>
        <dbReference type="EMBL" id="CAF3509139.1"/>
    </source>
</evidence>
<comment type="caution">
    <text evidence="8">The sequence shown here is derived from an EMBL/GenBank/DDBJ whole genome shotgun (WGS) entry which is preliminary data.</text>
</comment>
<keyword evidence="2" id="KW-0479">Metal-binding</keyword>
<dbReference type="SMART" id="SM00105">
    <property type="entry name" value="ArfGap"/>
    <property type="match status" value="1"/>
</dbReference>
<dbReference type="EMBL" id="CAJOBA010000155">
    <property type="protein sequence ID" value="CAF3509139.1"/>
    <property type="molecule type" value="Genomic_DNA"/>
</dbReference>
<dbReference type="InterPro" id="IPR051718">
    <property type="entry name" value="ARF_GTPase-activating"/>
</dbReference>
<evidence type="ECO:0000256" key="1">
    <source>
        <dbReference type="ARBA" id="ARBA00022468"/>
    </source>
</evidence>
<dbReference type="Proteomes" id="UP000682733">
    <property type="component" value="Unassembled WGS sequence"/>
</dbReference>
<evidence type="ECO:0000256" key="6">
    <source>
        <dbReference type="SAM" id="MobiDB-lite"/>
    </source>
</evidence>
<feature type="compositionally biased region" description="Basic and acidic residues" evidence="6">
    <location>
        <begin position="146"/>
        <end position="166"/>
    </location>
</feature>
<evidence type="ECO:0000256" key="2">
    <source>
        <dbReference type="ARBA" id="ARBA00022723"/>
    </source>
</evidence>
<dbReference type="GO" id="GO:0005737">
    <property type="term" value="C:cytoplasm"/>
    <property type="evidence" value="ECO:0007669"/>
    <property type="project" value="TreeGrafter"/>
</dbReference>
<feature type="compositionally biased region" description="Polar residues" evidence="6">
    <location>
        <begin position="368"/>
        <end position="380"/>
    </location>
</feature>
<evidence type="ECO:0000259" key="7">
    <source>
        <dbReference type="PROSITE" id="PS50115"/>
    </source>
</evidence>
<evidence type="ECO:0000256" key="5">
    <source>
        <dbReference type="PROSITE-ProRule" id="PRU00288"/>
    </source>
</evidence>
<reference evidence="8" key="1">
    <citation type="submission" date="2021-02" db="EMBL/GenBank/DDBJ databases">
        <authorList>
            <person name="Nowell W R."/>
        </authorList>
    </citation>
    <scope>NUCLEOTIDE SEQUENCE</scope>
</reference>
<sequence>MSRSEREKQSKMQEKYQSILSSMLKEEDNKYCVDCDAKSPRWASWNIGIFFCIRCAGFHRNLGVHISKVKSVNLDSWTGEQIASMQAMGNSRARAVYEANLPDGFRRPQADSALEAFIRAKYEQRKWIAKEWIPPNITVPPDFLDAEPKEEKRRTEKKPENDKFEKAVSGQIPQLKPYVAPTTGINAVSKVSTPTQVERSNQDQDTSNHVAEDLVKLDEISEIIPSSSSNSDSLDPLHLLFSSHTYPTNINNSLAVNQSDTTANTNNLELDLKAAFSNDKLTTNDVDSNNTQLTKDKILALYNIPQSSITSNIPSHHINTINHLSPSTRMFFTKSYQYFYIIRTYLSFIATVMQASSSFGPGGVGFQSRPQFHQQRPFNNQSQQQQQQQQQQQHAHHQHSASIPYSGQQTNFSPYPFSTQQTMYSSQGMLSKVNGLTSPTLQSPMQNYTNEQLNMQFRHMQPFTNGKTPTTTALVSGLPTLPTNVSIPSWNSSLPLSTTTLTNTATIDFWQ</sequence>
<proteinExistence type="predicted"/>
<dbReference type="PANTHER" id="PTHR45705:SF1">
    <property type="entry name" value="FI20236P1"/>
    <property type="match status" value="1"/>
</dbReference>
<dbReference type="PRINTS" id="PR00405">
    <property type="entry name" value="REVINTRACTNG"/>
</dbReference>
<feature type="domain" description="Arf-GAP" evidence="7">
    <location>
        <begin position="17"/>
        <end position="135"/>
    </location>
</feature>
<dbReference type="FunFam" id="1.10.220.150:FF:000009">
    <property type="entry name" value="stromal membrane-associated protein 1 isoform X1"/>
    <property type="match status" value="1"/>
</dbReference>
<dbReference type="InterPro" id="IPR044732">
    <property type="entry name" value="ArfGAP_SMAP1-like"/>
</dbReference>
<dbReference type="Pfam" id="PF01412">
    <property type="entry name" value="ArfGap"/>
    <property type="match status" value="1"/>
</dbReference>
<dbReference type="AlphaFoldDB" id="A0A8S2CN05"/>
<organism evidence="8 10">
    <name type="scientific">Didymodactylos carnosus</name>
    <dbReference type="NCBI Taxonomy" id="1234261"/>
    <lineage>
        <taxon>Eukaryota</taxon>
        <taxon>Metazoa</taxon>
        <taxon>Spiralia</taxon>
        <taxon>Gnathifera</taxon>
        <taxon>Rotifera</taxon>
        <taxon>Eurotatoria</taxon>
        <taxon>Bdelloidea</taxon>
        <taxon>Philodinida</taxon>
        <taxon>Philodinidae</taxon>
        <taxon>Didymodactylos</taxon>
    </lineage>
</organism>
<dbReference type="Proteomes" id="UP000677228">
    <property type="component" value="Unassembled WGS sequence"/>
</dbReference>
<keyword evidence="3 5" id="KW-0863">Zinc-finger</keyword>
<dbReference type="PANTHER" id="PTHR45705">
    <property type="entry name" value="FI20236P1"/>
    <property type="match status" value="1"/>
</dbReference>
<dbReference type="EMBL" id="CAJNOK010000155">
    <property type="protein sequence ID" value="CAF0733103.1"/>
    <property type="molecule type" value="Genomic_DNA"/>
</dbReference>
<gene>
    <name evidence="8" type="ORF">OVA965_LOCUS949</name>
    <name evidence="9" type="ORF">TMI583_LOCUS950</name>
</gene>
<keyword evidence="1" id="KW-0343">GTPase activation</keyword>
<dbReference type="SUPFAM" id="SSF57863">
    <property type="entry name" value="ArfGap/RecO-like zinc finger"/>
    <property type="match status" value="1"/>
</dbReference>
<dbReference type="InterPro" id="IPR038508">
    <property type="entry name" value="ArfGAP_dom_sf"/>
</dbReference>
<name>A0A8S2CN05_9BILA</name>
<dbReference type="CDD" id="cd08839">
    <property type="entry name" value="ArfGap_SMAP"/>
    <property type="match status" value="1"/>
</dbReference>
<dbReference type="GO" id="GO:0008270">
    <property type="term" value="F:zinc ion binding"/>
    <property type="evidence" value="ECO:0007669"/>
    <property type="project" value="UniProtKB-KW"/>
</dbReference>
<feature type="region of interest" description="Disordered" evidence="6">
    <location>
        <begin position="364"/>
        <end position="406"/>
    </location>
</feature>
<protein>
    <recommendedName>
        <fullName evidence="7">Arf-GAP domain-containing protein</fullName>
    </recommendedName>
</protein>
<evidence type="ECO:0000256" key="4">
    <source>
        <dbReference type="ARBA" id="ARBA00022833"/>
    </source>
</evidence>
<keyword evidence="4" id="KW-0862">Zinc</keyword>
<dbReference type="InterPro" id="IPR001164">
    <property type="entry name" value="ArfGAP_dom"/>
</dbReference>
<dbReference type="GO" id="GO:0005096">
    <property type="term" value="F:GTPase activator activity"/>
    <property type="evidence" value="ECO:0007669"/>
    <property type="project" value="UniProtKB-KW"/>
</dbReference>
<accession>A0A8S2CN05</accession>
<dbReference type="Gene3D" id="1.10.220.150">
    <property type="entry name" value="Arf GTPase activating protein"/>
    <property type="match status" value="1"/>
</dbReference>
<feature type="region of interest" description="Disordered" evidence="6">
    <location>
        <begin position="139"/>
        <end position="170"/>
    </location>
</feature>
<dbReference type="PROSITE" id="PS50115">
    <property type="entry name" value="ARFGAP"/>
    <property type="match status" value="1"/>
</dbReference>
<evidence type="ECO:0000313" key="10">
    <source>
        <dbReference type="Proteomes" id="UP000677228"/>
    </source>
</evidence>
<evidence type="ECO:0000313" key="8">
    <source>
        <dbReference type="EMBL" id="CAF0733103.1"/>
    </source>
</evidence>
<feature type="compositionally biased region" description="Low complexity" evidence="6">
    <location>
        <begin position="381"/>
        <end position="393"/>
    </location>
</feature>
<evidence type="ECO:0000256" key="3">
    <source>
        <dbReference type="ARBA" id="ARBA00022771"/>
    </source>
</evidence>